<name>E6MHW4_9FIRM</name>
<dbReference type="EMBL" id="AEQN01000022">
    <property type="protein sequence ID" value="EFV01288.1"/>
    <property type="molecule type" value="Genomic_DNA"/>
</dbReference>
<comment type="caution">
    <text evidence="1">The sequence shown here is derived from an EMBL/GenBank/DDBJ whole genome shotgun (WGS) entry which is preliminary data.</text>
</comment>
<protein>
    <submittedName>
        <fullName evidence="1">Uncharacterized protein</fullName>
    </submittedName>
</protein>
<sequence>MNHDASSTAIADENHFLYCFHFSFAKGIIIYERVKIATNNCCL</sequence>
<evidence type="ECO:0000313" key="2">
    <source>
        <dbReference type="Proteomes" id="UP000004754"/>
    </source>
</evidence>
<accession>E6MHW4</accession>
<keyword evidence="2" id="KW-1185">Reference proteome</keyword>
<organism evidence="1 2">
    <name type="scientific">Pseudoramibacter alactolyticus ATCC 23263</name>
    <dbReference type="NCBI Taxonomy" id="887929"/>
    <lineage>
        <taxon>Bacteria</taxon>
        <taxon>Bacillati</taxon>
        <taxon>Bacillota</taxon>
        <taxon>Clostridia</taxon>
        <taxon>Eubacteriales</taxon>
        <taxon>Eubacteriaceae</taxon>
        <taxon>Pseudoramibacter</taxon>
    </lineage>
</organism>
<dbReference type="AlphaFoldDB" id="E6MHW4"/>
<proteinExistence type="predicted"/>
<dbReference type="Proteomes" id="UP000004754">
    <property type="component" value="Unassembled WGS sequence"/>
</dbReference>
<dbReference type="STRING" id="887929.HMP0721_1669"/>
<gene>
    <name evidence="1" type="ORF">HMP0721_1669</name>
</gene>
<dbReference type="HOGENOM" id="CLU_3238304_0_0_9"/>
<reference evidence="1 2" key="1">
    <citation type="submission" date="2010-12" db="EMBL/GenBank/DDBJ databases">
        <authorList>
            <person name="Muzny D."/>
            <person name="Qin X."/>
            <person name="Deng J."/>
            <person name="Jiang H."/>
            <person name="Liu Y."/>
            <person name="Qu J."/>
            <person name="Song X.-Z."/>
            <person name="Zhang L."/>
            <person name="Thornton R."/>
            <person name="Coyle M."/>
            <person name="Francisco L."/>
            <person name="Jackson L."/>
            <person name="Javaid M."/>
            <person name="Korchina V."/>
            <person name="Kovar C."/>
            <person name="Mata R."/>
            <person name="Mathew T."/>
            <person name="Ngo R."/>
            <person name="Nguyen L."/>
            <person name="Nguyen N."/>
            <person name="Okwuonu G."/>
            <person name="Ongeri F."/>
            <person name="Pham C."/>
            <person name="Simmons D."/>
            <person name="Wilczek-Boney K."/>
            <person name="Hale W."/>
            <person name="Jakkamsetti A."/>
            <person name="Pham P."/>
            <person name="Ruth R."/>
            <person name="San Lucas F."/>
            <person name="Warren J."/>
            <person name="Zhang J."/>
            <person name="Zhao Z."/>
            <person name="Zhou C."/>
            <person name="Zhu D."/>
            <person name="Lee S."/>
            <person name="Bess C."/>
            <person name="Blankenburg K."/>
            <person name="Forbes L."/>
            <person name="Fu Q."/>
            <person name="Gubbala S."/>
            <person name="Hirani K."/>
            <person name="Jayaseelan J.C."/>
            <person name="Lara F."/>
            <person name="Munidasa M."/>
            <person name="Palculict T."/>
            <person name="Patil S."/>
            <person name="Pu L.-L."/>
            <person name="Saada N."/>
            <person name="Tang L."/>
            <person name="Weissenberger G."/>
            <person name="Zhu Y."/>
            <person name="Hemphill L."/>
            <person name="Shang Y."/>
            <person name="Youmans B."/>
            <person name="Ayvaz T."/>
            <person name="Ross M."/>
            <person name="Santibanez J."/>
            <person name="Aqrawi P."/>
            <person name="Gross S."/>
            <person name="Joshi V."/>
            <person name="Fowler G."/>
            <person name="Nazareth L."/>
            <person name="Reid J."/>
            <person name="Worley K."/>
            <person name="Petrosino J."/>
            <person name="Highlander S."/>
            <person name="Gibbs R."/>
        </authorList>
    </citation>
    <scope>NUCLEOTIDE SEQUENCE [LARGE SCALE GENOMIC DNA]</scope>
    <source>
        <strain evidence="1 2">ATCC 23263</strain>
    </source>
</reference>
<evidence type="ECO:0000313" key="1">
    <source>
        <dbReference type="EMBL" id="EFV01288.1"/>
    </source>
</evidence>